<evidence type="ECO:0000313" key="4">
    <source>
        <dbReference type="EMBL" id="NER15938.1"/>
    </source>
</evidence>
<evidence type="ECO:0000256" key="2">
    <source>
        <dbReference type="SAM" id="Coils"/>
    </source>
</evidence>
<dbReference type="InterPro" id="IPR022742">
    <property type="entry name" value="Hydrolase_4"/>
</dbReference>
<keyword evidence="1 4" id="KW-0378">Hydrolase</keyword>
<keyword evidence="2" id="KW-0175">Coiled coil</keyword>
<feature type="domain" description="Serine aminopeptidase S33" evidence="3">
    <location>
        <begin position="80"/>
        <end position="203"/>
    </location>
</feature>
<evidence type="ECO:0000256" key="1">
    <source>
        <dbReference type="ARBA" id="ARBA00022801"/>
    </source>
</evidence>
<dbReference type="Gene3D" id="3.40.50.1820">
    <property type="entry name" value="alpha/beta hydrolase"/>
    <property type="match status" value="1"/>
</dbReference>
<accession>A0A6M0CDN5</accession>
<gene>
    <name evidence="4" type="ORF">GWK10_01885</name>
</gene>
<dbReference type="EMBL" id="JAABOQ010000001">
    <property type="protein sequence ID" value="NER15938.1"/>
    <property type="molecule type" value="Genomic_DNA"/>
</dbReference>
<organism evidence="4 5">
    <name type="scientific">Spongiivirga citrea</name>
    <dbReference type="NCBI Taxonomy" id="1481457"/>
    <lineage>
        <taxon>Bacteria</taxon>
        <taxon>Pseudomonadati</taxon>
        <taxon>Bacteroidota</taxon>
        <taxon>Flavobacteriia</taxon>
        <taxon>Flavobacteriales</taxon>
        <taxon>Flavobacteriaceae</taxon>
        <taxon>Spongiivirga</taxon>
    </lineage>
</organism>
<dbReference type="InterPro" id="IPR029058">
    <property type="entry name" value="AB_hydrolase_fold"/>
</dbReference>
<dbReference type="AlphaFoldDB" id="A0A6M0CDN5"/>
<dbReference type="PANTHER" id="PTHR43798:SF31">
    <property type="entry name" value="AB HYDROLASE SUPERFAMILY PROTEIN YCLE"/>
    <property type="match status" value="1"/>
</dbReference>
<sequence>MRFLKKTFRFLLILIALLALVYFLGPRVEKPELNPDLPELTTDLLQLENEINSQEESNEKVKIDNQSTIVWFDSIPKKTKYSFVYFHGWSASHEEGAPLHRQMAKRYGANLYLPRLAGHGLNEGEPMLNLTATDYLNSAKRALAVAKTIGEKVIVMGTSTGGTIGLWLASEHPDIEALLLYSPNVEIYDSSSKLLSGPWGLQLVRLVQGGDYFSFKADSIKRQYWTTKYRVEALTHLQALIDDTMNEDVFGAIKQPVFMGYYYRDEENQDKVVSVSAMLDMYGKLGTKNTLKSKQAFANVNDHVMTSHITSKDFESVKNRTIEYLEATLSLKPIKKEIQL</sequence>
<evidence type="ECO:0000313" key="5">
    <source>
        <dbReference type="Proteomes" id="UP000474296"/>
    </source>
</evidence>
<comment type="caution">
    <text evidence="4">The sequence shown here is derived from an EMBL/GenBank/DDBJ whole genome shotgun (WGS) entry which is preliminary data.</text>
</comment>
<dbReference type="SUPFAM" id="SSF53474">
    <property type="entry name" value="alpha/beta-Hydrolases"/>
    <property type="match status" value="1"/>
</dbReference>
<dbReference type="Pfam" id="PF12146">
    <property type="entry name" value="Hydrolase_4"/>
    <property type="match status" value="1"/>
</dbReference>
<keyword evidence="5" id="KW-1185">Reference proteome</keyword>
<feature type="coiled-coil region" evidence="2">
    <location>
        <begin position="37"/>
        <end position="64"/>
    </location>
</feature>
<dbReference type="GO" id="GO:0016020">
    <property type="term" value="C:membrane"/>
    <property type="evidence" value="ECO:0007669"/>
    <property type="project" value="TreeGrafter"/>
</dbReference>
<dbReference type="PANTHER" id="PTHR43798">
    <property type="entry name" value="MONOACYLGLYCEROL LIPASE"/>
    <property type="match status" value="1"/>
</dbReference>
<evidence type="ECO:0000259" key="3">
    <source>
        <dbReference type="Pfam" id="PF12146"/>
    </source>
</evidence>
<dbReference type="Proteomes" id="UP000474296">
    <property type="component" value="Unassembled WGS sequence"/>
</dbReference>
<dbReference type="InterPro" id="IPR050266">
    <property type="entry name" value="AB_hydrolase_sf"/>
</dbReference>
<protein>
    <submittedName>
        <fullName evidence="4">Alpha/beta fold hydrolase</fullName>
    </submittedName>
</protein>
<dbReference type="GO" id="GO:0016787">
    <property type="term" value="F:hydrolase activity"/>
    <property type="evidence" value="ECO:0007669"/>
    <property type="project" value="UniProtKB-KW"/>
</dbReference>
<reference evidence="4 5" key="1">
    <citation type="submission" date="2020-01" db="EMBL/GenBank/DDBJ databases">
        <title>Spongiivirga citrea KCTC 32990T.</title>
        <authorList>
            <person name="Wang G."/>
        </authorList>
    </citation>
    <scope>NUCLEOTIDE SEQUENCE [LARGE SCALE GENOMIC DNA]</scope>
    <source>
        <strain evidence="4 5">KCTC 32990</strain>
    </source>
</reference>
<name>A0A6M0CDN5_9FLAO</name>
<proteinExistence type="predicted"/>